<name>A0A2A9NQX1_9AGAR</name>
<keyword evidence="1" id="KW-0812">Transmembrane</keyword>
<dbReference type="InterPro" id="IPR017853">
    <property type="entry name" value="GH"/>
</dbReference>
<evidence type="ECO:0000256" key="2">
    <source>
        <dbReference type="SAM" id="SignalP"/>
    </source>
</evidence>
<feature type="chain" id="PRO_5012586324" evidence="2">
    <location>
        <begin position="23"/>
        <end position="660"/>
    </location>
</feature>
<evidence type="ECO:0000256" key="1">
    <source>
        <dbReference type="SAM" id="Phobius"/>
    </source>
</evidence>
<dbReference type="STRING" id="703135.A0A2A9NQX1"/>
<keyword evidence="5" id="KW-1185">Reference proteome</keyword>
<dbReference type="EMBL" id="KZ302011">
    <property type="protein sequence ID" value="PFH50110.1"/>
    <property type="molecule type" value="Genomic_DNA"/>
</dbReference>
<dbReference type="OrthoDB" id="2796951at2759"/>
<sequence length="660" mass="70843">MHLSALGPFLGVLLVNAQLARGVTVYYQQGQTPLATATSGAPVPQYTGAKAFNPTTLADPPIPNGLPNQYHITVQDGPAPPGASIPHLSSLFGFSIEMSVVDQVLGRSSHFLNVPFLNLMANLVRRSGRVNIRVGGNTQETAKMVEETPSGRLLEKDYSNTLGTTNSPPIIYKRDLLYLMRNISDFVNVRWFLGIPFNSSAPFNLDIVDYGQEILGEYLIGLQAGNEPDFYGQFGKRQKGYLPSDYFGEVGQLINQLNNDPKVLNTSMLLGPSVASGAWSPEDVWNTGFADTYSANLAYLSVEHYPTDNCAAQFGTGPPKDPQQELPTYLTHGGVISLLSKYSGSCQLAQSKGKPFLMFETNTASCGGFLGVSDAFAASLWALDYSLQMAYMGFSMAMFHVGGETVFYNPFTAPPTNQSTFHQWTVGPIYYSALVMAEVLGNSSQVLDITNSSQLHDSTPAYVIYENGKPARMALINFATDRSRAHDINFAFAIGGQNGQPNTTPAQVKVKYLRADSVTQKENITWAGQTFGGIFGSDGRPIGDEDVQTVQCQANNNCAITLYAPSFALVFLNEDSLQTIESGPSQTFPTTALTNTVNTATFDPAVLETSNGNKGLDDRLGSTSPGSLSGAAGMTQALQGATILGAMVLGAMVILRGITL</sequence>
<protein>
    <submittedName>
        <fullName evidence="4">Glycoside hydrolase family 79 protein</fullName>
    </submittedName>
</protein>
<feature type="signal peptide" evidence="2">
    <location>
        <begin position="1"/>
        <end position="22"/>
    </location>
</feature>
<dbReference type="SUPFAM" id="SSF51445">
    <property type="entry name" value="(Trans)glycosidases"/>
    <property type="match status" value="1"/>
</dbReference>
<keyword evidence="4" id="KW-0378">Hydrolase</keyword>
<dbReference type="Gene3D" id="3.20.20.80">
    <property type="entry name" value="Glycosidases"/>
    <property type="match status" value="1"/>
</dbReference>
<reference evidence="4 5" key="1">
    <citation type="submission" date="2014-02" db="EMBL/GenBank/DDBJ databases">
        <title>Transposable element dynamics among asymbiotic and ectomycorrhizal Amanita fungi.</title>
        <authorList>
            <consortium name="DOE Joint Genome Institute"/>
            <person name="Hess J."/>
            <person name="Skrede I."/>
            <person name="Wolfe B."/>
            <person name="LaButti K."/>
            <person name="Ohm R.A."/>
            <person name="Grigoriev I.V."/>
            <person name="Pringle A."/>
        </authorList>
    </citation>
    <scope>NUCLEOTIDE SEQUENCE [LARGE SCALE GENOMIC DNA]</scope>
    <source>
        <strain evidence="4 5">SKay4041</strain>
    </source>
</reference>
<keyword evidence="1" id="KW-0472">Membrane</keyword>
<evidence type="ECO:0000313" key="5">
    <source>
        <dbReference type="Proteomes" id="UP000242287"/>
    </source>
</evidence>
<dbReference type="GO" id="GO:0016787">
    <property type="term" value="F:hydrolase activity"/>
    <property type="evidence" value="ECO:0007669"/>
    <property type="project" value="UniProtKB-KW"/>
</dbReference>
<gene>
    <name evidence="4" type="ORF">AMATHDRAFT_4269</name>
</gene>
<proteinExistence type="predicted"/>
<feature type="domain" description="Beta-glucuronidase C-terminal" evidence="3">
    <location>
        <begin position="461"/>
        <end position="569"/>
    </location>
</feature>
<dbReference type="InterPro" id="IPR031728">
    <property type="entry name" value="GlcAase_C"/>
</dbReference>
<keyword evidence="2" id="KW-0732">Signal</keyword>
<evidence type="ECO:0000259" key="3">
    <source>
        <dbReference type="Pfam" id="PF16862"/>
    </source>
</evidence>
<evidence type="ECO:0000313" key="4">
    <source>
        <dbReference type="EMBL" id="PFH50110.1"/>
    </source>
</evidence>
<feature type="transmembrane region" description="Helical" evidence="1">
    <location>
        <begin position="637"/>
        <end position="655"/>
    </location>
</feature>
<dbReference type="AlphaFoldDB" id="A0A2A9NQX1"/>
<organism evidence="4 5">
    <name type="scientific">Amanita thiersii Skay4041</name>
    <dbReference type="NCBI Taxonomy" id="703135"/>
    <lineage>
        <taxon>Eukaryota</taxon>
        <taxon>Fungi</taxon>
        <taxon>Dikarya</taxon>
        <taxon>Basidiomycota</taxon>
        <taxon>Agaricomycotina</taxon>
        <taxon>Agaricomycetes</taxon>
        <taxon>Agaricomycetidae</taxon>
        <taxon>Agaricales</taxon>
        <taxon>Pluteineae</taxon>
        <taxon>Amanitaceae</taxon>
        <taxon>Amanita</taxon>
    </lineage>
</organism>
<dbReference type="Pfam" id="PF16862">
    <property type="entry name" value="Glyco_hydro_79C"/>
    <property type="match status" value="1"/>
</dbReference>
<dbReference type="InterPro" id="IPR052974">
    <property type="entry name" value="GH79_Enzymes"/>
</dbReference>
<dbReference type="PANTHER" id="PTHR36183:SF2">
    <property type="entry name" value="BETA-GLUCURONIDASE C-TERMINAL DOMAIN-CONTAINING PROTEIN"/>
    <property type="match status" value="1"/>
</dbReference>
<dbReference type="Proteomes" id="UP000242287">
    <property type="component" value="Unassembled WGS sequence"/>
</dbReference>
<keyword evidence="1" id="KW-1133">Transmembrane helix</keyword>
<accession>A0A2A9NQX1</accession>
<dbReference type="PANTHER" id="PTHR36183">
    <property type="entry name" value="BETA-GLUCURONIDASE"/>
    <property type="match status" value="1"/>
</dbReference>